<comment type="caution">
    <text evidence="1">The sequence shown here is derived from an EMBL/GenBank/DDBJ whole genome shotgun (WGS) entry which is preliminary data.</text>
</comment>
<evidence type="ECO:0000313" key="1">
    <source>
        <dbReference type="EMBL" id="KAF6480660.1"/>
    </source>
</evidence>
<dbReference type="EMBL" id="JACASF010000004">
    <property type="protein sequence ID" value="KAF6480660.1"/>
    <property type="molecule type" value="Genomic_DNA"/>
</dbReference>
<dbReference type="AlphaFoldDB" id="A0A7J8I8S4"/>
<evidence type="ECO:0000313" key="2">
    <source>
        <dbReference type="Proteomes" id="UP000550707"/>
    </source>
</evidence>
<dbReference type="InParanoid" id="A0A7J8I8S4"/>
<protein>
    <submittedName>
        <fullName evidence="1">Uncharacterized protein</fullName>
    </submittedName>
</protein>
<proteinExistence type="predicted"/>
<gene>
    <name evidence="1" type="ORF">HJG59_010527</name>
</gene>
<dbReference type="Proteomes" id="UP000550707">
    <property type="component" value="Unassembled WGS sequence"/>
</dbReference>
<reference evidence="1 2" key="1">
    <citation type="journal article" date="2020" name="Nature">
        <title>Six reference-quality genomes reveal evolution of bat adaptations.</title>
        <authorList>
            <person name="Jebb D."/>
            <person name="Huang Z."/>
            <person name="Pippel M."/>
            <person name="Hughes G.M."/>
            <person name="Lavrichenko K."/>
            <person name="Devanna P."/>
            <person name="Winkler S."/>
            <person name="Jermiin L.S."/>
            <person name="Skirmuntt E.C."/>
            <person name="Katzourakis A."/>
            <person name="Burkitt-Gray L."/>
            <person name="Ray D.A."/>
            <person name="Sullivan K.A.M."/>
            <person name="Roscito J.G."/>
            <person name="Kirilenko B.M."/>
            <person name="Davalos L.M."/>
            <person name="Corthals A.P."/>
            <person name="Power M.L."/>
            <person name="Jones G."/>
            <person name="Ransome R.D."/>
            <person name="Dechmann D.K.N."/>
            <person name="Locatelli A.G."/>
            <person name="Puechmaille S.J."/>
            <person name="Fedrigo O."/>
            <person name="Jarvis E.D."/>
            <person name="Hiller M."/>
            <person name="Vernes S.C."/>
            <person name="Myers E.W."/>
            <person name="Teeling E.C."/>
        </authorList>
    </citation>
    <scope>NUCLEOTIDE SEQUENCE [LARGE SCALE GENOMIC DNA]</scope>
    <source>
        <strain evidence="1">MMolMol1</strain>
        <tissue evidence="1">Muscle</tissue>
    </source>
</reference>
<sequence length="153" mass="17132">MRPRETLFPELPICQHSQYRNRVNRIFYSNFFNTSCRKGRGKRSLRLELQVRSGQALGYVANLNPAAHNLASRGGGRSALLSSVCKAEKDEQSLLPAWHRHEEGGAFRRGPCKCPDPASGTCQLRILSSRRRVPGRRLLHEIGNTLAADSSHP</sequence>
<organism evidence="1 2">
    <name type="scientific">Molossus molossus</name>
    <name type="common">Pallas' mastiff bat</name>
    <name type="synonym">Vespertilio molossus</name>
    <dbReference type="NCBI Taxonomy" id="27622"/>
    <lineage>
        <taxon>Eukaryota</taxon>
        <taxon>Metazoa</taxon>
        <taxon>Chordata</taxon>
        <taxon>Craniata</taxon>
        <taxon>Vertebrata</taxon>
        <taxon>Euteleostomi</taxon>
        <taxon>Mammalia</taxon>
        <taxon>Eutheria</taxon>
        <taxon>Laurasiatheria</taxon>
        <taxon>Chiroptera</taxon>
        <taxon>Yangochiroptera</taxon>
        <taxon>Molossidae</taxon>
        <taxon>Molossus</taxon>
    </lineage>
</organism>
<keyword evidence="2" id="KW-1185">Reference proteome</keyword>
<accession>A0A7J8I8S4</accession>
<name>A0A7J8I8S4_MOLMO</name>